<feature type="region of interest" description="Disordered" evidence="1">
    <location>
        <begin position="1"/>
        <end position="54"/>
    </location>
</feature>
<comment type="caution">
    <text evidence="2">The sequence shown here is derived from an EMBL/GenBank/DDBJ whole genome shotgun (WGS) entry which is preliminary data.</text>
</comment>
<feature type="compositionally biased region" description="Basic and acidic residues" evidence="1">
    <location>
        <begin position="1"/>
        <end position="12"/>
    </location>
</feature>
<protein>
    <submittedName>
        <fullName evidence="2">Uncharacterized protein</fullName>
    </submittedName>
</protein>
<proteinExistence type="predicted"/>
<accession>A0A101M1I7</accession>
<keyword evidence="2" id="KW-0496">Mitochondrion</keyword>
<gene>
    <name evidence="2" type="ORF">ABT39_MTgene3747</name>
</gene>
<evidence type="ECO:0000313" key="2">
    <source>
        <dbReference type="EMBL" id="KUM49198.1"/>
    </source>
</evidence>
<name>A0A101M1I7_PICGL</name>
<dbReference type="AlphaFoldDB" id="A0A101M1I7"/>
<geneLocation type="mitochondrion" evidence="2"/>
<evidence type="ECO:0000256" key="1">
    <source>
        <dbReference type="SAM" id="MobiDB-lite"/>
    </source>
</evidence>
<organism evidence="2">
    <name type="scientific">Picea glauca</name>
    <name type="common">White spruce</name>
    <name type="synonym">Pinus glauca</name>
    <dbReference type="NCBI Taxonomy" id="3330"/>
    <lineage>
        <taxon>Eukaryota</taxon>
        <taxon>Viridiplantae</taxon>
        <taxon>Streptophyta</taxon>
        <taxon>Embryophyta</taxon>
        <taxon>Tracheophyta</taxon>
        <taxon>Spermatophyta</taxon>
        <taxon>Pinopsida</taxon>
        <taxon>Pinidae</taxon>
        <taxon>Conifers I</taxon>
        <taxon>Pinales</taxon>
        <taxon>Pinaceae</taxon>
        <taxon>Picea</taxon>
    </lineage>
</organism>
<reference evidence="2" key="1">
    <citation type="journal article" date="2015" name="Genome Biol. Evol.">
        <title>Organellar Genomes of White Spruce (Picea glauca): Assembly and Annotation.</title>
        <authorList>
            <person name="Jackman S.D."/>
            <person name="Warren R.L."/>
            <person name="Gibb E.A."/>
            <person name="Vandervalk B.P."/>
            <person name="Mohamadi H."/>
            <person name="Chu J."/>
            <person name="Raymond A."/>
            <person name="Pleasance S."/>
            <person name="Coope R."/>
            <person name="Wildung M.R."/>
            <person name="Ritland C.E."/>
            <person name="Bousquet J."/>
            <person name="Jones S.J."/>
            <person name="Bohlmann J."/>
            <person name="Birol I."/>
        </authorList>
    </citation>
    <scope>NUCLEOTIDE SEQUENCE [LARGE SCALE GENOMIC DNA]</scope>
    <source>
        <tissue evidence="2">Flushing bud</tissue>
    </source>
</reference>
<sequence length="75" mass="8587">MESSERTNESRRGGTNWNEGMLGRGLQGNKPMGNVKPERVTKPQKQNRGVEERIRGRTAWHSRYRLLASDALDSF</sequence>
<dbReference type="EMBL" id="LKAM01000003">
    <property type="protein sequence ID" value="KUM49198.1"/>
    <property type="molecule type" value="Genomic_DNA"/>
</dbReference>